<protein>
    <submittedName>
        <fullName evidence="1">Uncharacterized protein</fullName>
    </submittedName>
</protein>
<proteinExistence type="predicted"/>
<evidence type="ECO:0000313" key="2">
    <source>
        <dbReference type="Proteomes" id="UP000659124"/>
    </source>
</evidence>
<name>A0ABR7TSR4_9BACT</name>
<organism evidence="1 2">
    <name type="scientific">Chitinophaga qingshengii</name>
    <dbReference type="NCBI Taxonomy" id="1569794"/>
    <lineage>
        <taxon>Bacteria</taxon>
        <taxon>Pseudomonadati</taxon>
        <taxon>Bacteroidota</taxon>
        <taxon>Chitinophagia</taxon>
        <taxon>Chitinophagales</taxon>
        <taxon>Chitinophagaceae</taxon>
        <taxon>Chitinophaga</taxon>
    </lineage>
</organism>
<keyword evidence="2" id="KW-1185">Reference proteome</keyword>
<dbReference type="Proteomes" id="UP000659124">
    <property type="component" value="Unassembled WGS sequence"/>
</dbReference>
<comment type="caution">
    <text evidence="1">The sequence shown here is derived from an EMBL/GenBank/DDBJ whole genome shotgun (WGS) entry which is preliminary data.</text>
</comment>
<dbReference type="EMBL" id="JACVFC010000002">
    <property type="protein sequence ID" value="MBC9932501.1"/>
    <property type="molecule type" value="Genomic_DNA"/>
</dbReference>
<accession>A0ABR7TSR4</accession>
<reference evidence="1 2" key="1">
    <citation type="submission" date="2020-09" db="EMBL/GenBank/DDBJ databases">
        <title>Genome sequences of type strains of Chitinophaga qingshengii and Chitinophaga varians.</title>
        <authorList>
            <person name="Kittiwongwattana C."/>
        </authorList>
    </citation>
    <scope>NUCLEOTIDE SEQUENCE [LARGE SCALE GENOMIC DNA]</scope>
    <source>
        <strain evidence="1 2">JCM 30026</strain>
    </source>
</reference>
<evidence type="ECO:0000313" key="1">
    <source>
        <dbReference type="EMBL" id="MBC9932501.1"/>
    </source>
</evidence>
<gene>
    <name evidence="1" type="ORF">ICL07_19105</name>
</gene>
<dbReference type="RefSeq" id="WP_188089617.1">
    <property type="nucleotide sequence ID" value="NZ_JACVFC010000002.1"/>
</dbReference>
<sequence length="83" mass="9421">MLAEAMNTYNIALYTIREKGYTITTEQDEAQEEITSWIAVKGEARVSAFTPLSLLALVVVFEEYGVGWKQIKTGNLYEEILEQ</sequence>